<keyword evidence="3" id="KW-0804">Transcription</keyword>
<dbReference type="RefSeq" id="WP_100919887.1">
    <property type="nucleotide sequence ID" value="NZ_CP020370.1"/>
</dbReference>
<keyword evidence="6" id="KW-1185">Reference proteome</keyword>
<organism evidence="5 6">
    <name type="scientific">Candidatus Thiodictyon syntrophicum</name>
    <dbReference type="NCBI Taxonomy" id="1166950"/>
    <lineage>
        <taxon>Bacteria</taxon>
        <taxon>Pseudomonadati</taxon>
        <taxon>Pseudomonadota</taxon>
        <taxon>Gammaproteobacteria</taxon>
        <taxon>Chromatiales</taxon>
        <taxon>Chromatiaceae</taxon>
        <taxon>Thiodictyon</taxon>
    </lineage>
</organism>
<dbReference type="InterPro" id="IPR036390">
    <property type="entry name" value="WH_DNA-bd_sf"/>
</dbReference>
<dbReference type="InterPro" id="IPR000595">
    <property type="entry name" value="cNMP-bd_dom"/>
</dbReference>
<dbReference type="Pfam" id="PF00027">
    <property type="entry name" value="cNMP_binding"/>
    <property type="match status" value="1"/>
</dbReference>
<evidence type="ECO:0000256" key="2">
    <source>
        <dbReference type="ARBA" id="ARBA00023125"/>
    </source>
</evidence>
<dbReference type="AlphaFoldDB" id="A0A2K8UAP8"/>
<evidence type="ECO:0000313" key="6">
    <source>
        <dbReference type="Proteomes" id="UP000232638"/>
    </source>
</evidence>
<dbReference type="InterPro" id="IPR050397">
    <property type="entry name" value="Env_Response_Regulators"/>
</dbReference>
<evidence type="ECO:0000256" key="3">
    <source>
        <dbReference type="ARBA" id="ARBA00023163"/>
    </source>
</evidence>
<dbReference type="Gene3D" id="1.10.10.10">
    <property type="entry name" value="Winged helix-like DNA-binding domain superfamily/Winged helix DNA-binding domain"/>
    <property type="match status" value="1"/>
</dbReference>
<dbReference type="EMBL" id="CP020370">
    <property type="protein sequence ID" value="AUB82141.1"/>
    <property type="molecule type" value="Genomic_DNA"/>
</dbReference>
<dbReference type="GO" id="GO:0003677">
    <property type="term" value="F:DNA binding"/>
    <property type="evidence" value="ECO:0007669"/>
    <property type="project" value="UniProtKB-KW"/>
</dbReference>
<dbReference type="InterPro" id="IPR014710">
    <property type="entry name" value="RmlC-like_jellyroll"/>
</dbReference>
<dbReference type="Gene3D" id="2.60.120.10">
    <property type="entry name" value="Jelly Rolls"/>
    <property type="match status" value="1"/>
</dbReference>
<dbReference type="Proteomes" id="UP000232638">
    <property type="component" value="Chromosome"/>
</dbReference>
<proteinExistence type="predicted"/>
<feature type="domain" description="HTH crp-type" evidence="4">
    <location>
        <begin position="147"/>
        <end position="213"/>
    </location>
</feature>
<dbReference type="InterPro" id="IPR018490">
    <property type="entry name" value="cNMP-bd_dom_sf"/>
</dbReference>
<dbReference type="PROSITE" id="PS51063">
    <property type="entry name" value="HTH_CRP_2"/>
    <property type="match status" value="1"/>
</dbReference>
<protein>
    <submittedName>
        <fullName evidence="5">Crp/Fnr family transcriptional regulator</fullName>
    </submittedName>
</protein>
<dbReference type="SUPFAM" id="SSF51206">
    <property type="entry name" value="cAMP-binding domain-like"/>
    <property type="match status" value="1"/>
</dbReference>
<dbReference type="PANTHER" id="PTHR24567">
    <property type="entry name" value="CRP FAMILY TRANSCRIPTIONAL REGULATORY PROTEIN"/>
    <property type="match status" value="1"/>
</dbReference>
<gene>
    <name evidence="5" type="ORF">THSYN_15085</name>
</gene>
<dbReference type="SMART" id="SM00419">
    <property type="entry name" value="HTH_CRP"/>
    <property type="match status" value="1"/>
</dbReference>
<reference evidence="5 6" key="1">
    <citation type="submission" date="2017-03" db="EMBL/GenBank/DDBJ databases">
        <title>Complete genome sequence of Candidatus 'Thiodictyon syntrophicum' sp. nov. strain Cad16T, a photolithoautotroph purple sulfur bacterium isolated from an alpine meromictic lake.</title>
        <authorList>
            <person name="Luedin S.M."/>
            <person name="Pothier J.F."/>
            <person name="Danza F."/>
            <person name="Storelli N."/>
            <person name="Wittwer M."/>
            <person name="Tonolla M."/>
        </authorList>
    </citation>
    <scope>NUCLEOTIDE SEQUENCE [LARGE SCALE GENOMIC DNA]</scope>
    <source>
        <strain evidence="5 6">Cad16T</strain>
    </source>
</reference>
<name>A0A2K8UAP8_9GAMM</name>
<dbReference type="InterPro" id="IPR012318">
    <property type="entry name" value="HTH_CRP"/>
</dbReference>
<dbReference type="PANTHER" id="PTHR24567:SF74">
    <property type="entry name" value="HTH-TYPE TRANSCRIPTIONAL REGULATOR ARCR"/>
    <property type="match status" value="1"/>
</dbReference>
<evidence type="ECO:0000259" key="4">
    <source>
        <dbReference type="PROSITE" id="PS51063"/>
    </source>
</evidence>
<dbReference type="OrthoDB" id="8969464at2"/>
<evidence type="ECO:0000313" key="5">
    <source>
        <dbReference type="EMBL" id="AUB82141.1"/>
    </source>
</evidence>
<dbReference type="GO" id="GO:0005829">
    <property type="term" value="C:cytosol"/>
    <property type="evidence" value="ECO:0007669"/>
    <property type="project" value="TreeGrafter"/>
</dbReference>
<accession>A0A2K8UAP8</accession>
<dbReference type="Pfam" id="PF13545">
    <property type="entry name" value="HTH_Crp_2"/>
    <property type="match status" value="1"/>
</dbReference>
<evidence type="ECO:0000256" key="1">
    <source>
        <dbReference type="ARBA" id="ARBA00023015"/>
    </source>
</evidence>
<dbReference type="InterPro" id="IPR036388">
    <property type="entry name" value="WH-like_DNA-bd_sf"/>
</dbReference>
<dbReference type="SMART" id="SM00100">
    <property type="entry name" value="cNMP"/>
    <property type="match status" value="1"/>
</dbReference>
<sequence>MHQVCHSPNQNHLLAALPDAEFAALSPHLELFPLPLGEMLYEPGRQLHHAYFPTSAVVSLHYVTESGAAAETAGVGNEGMVGVSLFMGGDPTPSSAVVQIAGHAYRLERRRLKQAFDGPGLLPRLLLRYTQALITQLAQTAACNRHHCVEQQLSRWLLLTLDRAPGRELVMTQELVASMLGVRRESVTAAASKLQQLGYIRYRRGHITVLDREGLATRACECYDVVKTELARLLCDVKYRQEGLTGR</sequence>
<dbReference type="SUPFAM" id="SSF46785">
    <property type="entry name" value="Winged helix' DNA-binding domain"/>
    <property type="match status" value="1"/>
</dbReference>
<dbReference type="GO" id="GO:0003700">
    <property type="term" value="F:DNA-binding transcription factor activity"/>
    <property type="evidence" value="ECO:0007669"/>
    <property type="project" value="TreeGrafter"/>
</dbReference>
<keyword evidence="1" id="KW-0805">Transcription regulation</keyword>
<dbReference type="KEGG" id="tsy:THSYN_15085"/>
<keyword evidence="2" id="KW-0238">DNA-binding</keyword>